<keyword evidence="6" id="KW-1185">Reference proteome</keyword>
<dbReference type="InterPro" id="IPR032675">
    <property type="entry name" value="LRR_dom_sf"/>
</dbReference>
<dbReference type="Gene3D" id="3.80.10.10">
    <property type="entry name" value="Ribonuclease Inhibitor"/>
    <property type="match status" value="2"/>
</dbReference>
<keyword evidence="2" id="KW-0732">Signal</keyword>
<evidence type="ECO:0000256" key="4">
    <source>
        <dbReference type="SAM" id="Phobius"/>
    </source>
</evidence>
<keyword evidence="4" id="KW-0812">Transmembrane</keyword>
<reference evidence="5 6" key="1">
    <citation type="submission" date="2024-05" db="EMBL/GenBank/DDBJ databases">
        <authorList>
            <person name="Wallberg A."/>
        </authorList>
    </citation>
    <scope>NUCLEOTIDE SEQUENCE [LARGE SCALE GENOMIC DNA]</scope>
</reference>
<evidence type="ECO:0000256" key="1">
    <source>
        <dbReference type="ARBA" id="ARBA00022614"/>
    </source>
</evidence>
<dbReference type="InterPro" id="IPR050541">
    <property type="entry name" value="LRR_TM_domain-containing"/>
</dbReference>
<evidence type="ECO:0000256" key="3">
    <source>
        <dbReference type="ARBA" id="ARBA00022737"/>
    </source>
</evidence>
<dbReference type="EMBL" id="CAXKWB010001099">
    <property type="protein sequence ID" value="CAL4063303.1"/>
    <property type="molecule type" value="Genomic_DNA"/>
</dbReference>
<dbReference type="SMART" id="SM00369">
    <property type="entry name" value="LRR_TYP"/>
    <property type="match status" value="3"/>
</dbReference>
<keyword evidence="1" id="KW-0433">Leucine-rich repeat</keyword>
<evidence type="ECO:0000256" key="2">
    <source>
        <dbReference type="ARBA" id="ARBA00022729"/>
    </source>
</evidence>
<protein>
    <submittedName>
        <fullName evidence="5">Uncharacterized protein</fullName>
    </submittedName>
</protein>
<dbReference type="Proteomes" id="UP001497623">
    <property type="component" value="Unassembled WGS sequence"/>
</dbReference>
<dbReference type="InterPro" id="IPR003591">
    <property type="entry name" value="Leu-rich_rpt_typical-subtyp"/>
</dbReference>
<keyword evidence="3" id="KW-0677">Repeat</keyword>
<dbReference type="AlphaFoldDB" id="A0AAV2PSY4"/>
<accession>A0AAV2PSY4</accession>
<organism evidence="5 6">
    <name type="scientific">Meganyctiphanes norvegica</name>
    <name type="common">Northern krill</name>
    <name type="synonym">Thysanopoda norvegica</name>
    <dbReference type="NCBI Taxonomy" id="48144"/>
    <lineage>
        <taxon>Eukaryota</taxon>
        <taxon>Metazoa</taxon>
        <taxon>Ecdysozoa</taxon>
        <taxon>Arthropoda</taxon>
        <taxon>Crustacea</taxon>
        <taxon>Multicrustacea</taxon>
        <taxon>Malacostraca</taxon>
        <taxon>Eumalacostraca</taxon>
        <taxon>Eucarida</taxon>
        <taxon>Euphausiacea</taxon>
        <taxon>Euphausiidae</taxon>
        <taxon>Meganyctiphanes</taxon>
    </lineage>
</organism>
<feature type="non-terminal residue" evidence="5">
    <location>
        <position position="1"/>
    </location>
</feature>
<sequence length="378" mass="43049">IIKLSIIFKINKTLALTMSKAIFIIILVTLKAVNINSSGANYLGRQSIKDISHKLSYKQPSNSQLIGNYSTVHRDYYESDNDELCPNAEDIYPCQCDYVRRSVASYSLYLRCDNVTSEDELSNVFNAYFPIKNFTSFFISDNQYIKVLETDIFNNVSFDNFVFFNTSLEEIQNGAFSSSYEALDTFVAYKNNIHTFPFEDLSKCSRLRILNLAHSPLISVPADEFQGISTLEGIFIENDDTTFTGNYQSLSNLTELDLSFNNITFIPSSFCKTGSSQLKKVDLGHNRIDKVEPDAFDSVYWLWISMRGNYLTTLDEATWKPLLEAKVRLQASNNPLDCGCDIAWLYAEPHLLEQITDDTTCRDGQNIHNLNSHIFDNC</sequence>
<evidence type="ECO:0000313" key="5">
    <source>
        <dbReference type="EMBL" id="CAL4063303.1"/>
    </source>
</evidence>
<dbReference type="SUPFAM" id="SSF52058">
    <property type="entry name" value="L domain-like"/>
    <property type="match status" value="1"/>
</dbReference>
<proteinExistence type="predicted"/>
<keyword evidence="4" id="KW-0472">Membrane</keyword>
<dbReference type="PANTHER" id="PTHR24369">
    <property type="entry name" value="ANTIGEN BSP, PUTATIVE-RELATED"/>
    <property type="match status" value="1"/>
</dbReference>
<dbReference type="GO" id="GO:0005886">
    <property type="term" value="C:plasma membrane"/>
    <property type="evidence" value="ECO:0007669"/>
    <property type="project" value="TreeGrafter"/>
</dbReference>
<feature type="transmembrane region" description="Helical" evidence="4">
    <location>
        <begin position="21"/>
        <end position="43"/>
    </location>
</feature>
<dbReference type="PANTHER" id="PTHR24369:SF210">
    <property type="entry name" value="CHAOPTIN-RELATED"/>
    <property type="match status" value="1"/>
</dbReference>
<comment type="caution">
    <text evidence="5">The sequence shown here is derived from an EMBL/GenBank/DDBJ whole genome shotgun (WGS) entry which is preliminary data.</text>
</comment>
<dbReference type="InterPro" id="IPR001611">
    <property type="entry name" value="Leu-rich_rpt"/>
</dbReference>
<name>A0AAV2PSY4_MEGNR</name>
<keyword evidence="4" id="KW-1133">Transmembrane helix</keyword>
<dbReference type="Pfam" id="PF13855">
    <property type="entry name" value="LRR_8"/>
    <property type="match status" value="1"/>
</dbReference>
<dbReference type="PROSITE" id="PS51450">
    <property type="entry name" value="LRR"/>
    <property type="match status" value="1"/>
</dbReference>
<gene>
    <name evidence="5" type="ORF">MNOR_LOCUS3266</name>
</gene>
<evidence type="ECO:0000313" key="6">
    <source>
        <dbReference type="Proteomes" id="UP001497623"/>
    </source>
</evidence>